<comment type="caution">
    <text evidence="1">The sequence shown here is derived from an EMBL/GenBank/DDBJ whole genome shotgun (WGS) entry which is preliminary data.</text>
</comment>
<proteinExistence type="predicted"/>
<organism evidence="1 2">
    <name type="scientific">Elysia crispata</name>
    <name type="common">lettuce slug</name>
    <dbReference type="NCBI Taxonomy" id="231223"/>
    <lineage>
        <taxon>Eukaryota</taxon>
        <taxon>Metazoa</taxon>
        <taxon>Spiralia</taxon>
        <taxon>Lophotrochozoa</taxon>
        <taxon>Mollusca</taxon>
        <taxon>Gastropoda</taxon>
        <taxon>Heterobranchia</taxon>
        <taxon>Euthyneura</taxon>
        <taxon>Panpulmonata</taxon>
        <taxon>Sacoglossa</taxon>
        <taxon>Placobranchoidea</taxon>
        <taxon>Plakobranchidae</taxon>
        <taxon>Elysia</taxon>
    </lineage>
</organism>
<evidence type="ECO:0000313" key="2">
    <source>
        <dbReference type="Proteomes" id="UP001283361"/>
    </source>
</evidence>
<keyword evidence="2" id="KW-1185">Reference proteome</keyword>
<name>A0AAE1EE31_9GAST</name>
<dbReference type="AlphaFoldDB" id="A0AAE1EE31"/>
<reference evidence="1" key="1">
    <citation type="journal article" date="2023" name="G3 (Bethesda)">
        <title>A reference genome for the long-term kleptoplast-retaining sea slug Elysia crispata morphotype clarki.</title>
        <authorList>
            <person name="Eastman K.E."/>
            <person name="Pendleton A.L."/>
            <person name="Shaikh M.A."/>
            <person name="Suttiyut T."/>
            <person name="Ogas R."/>
            <person name="Tomko P."/>
            <person name="Gavelis G."/>
            <person name="Widhalm J.R."/>
            <person name="Wisecaver J.H."/>
        </authorList>
    </citation>
    <scope>NUCLEOTIDE SEQUENCE</scope>
    <source>
        <strain evidence="1">ECLA1</strain>
    </source>
</reference>
<dbReference type="EMBL" id="JAWDGP010000039">
    <property type="protein sequence ID" value="KAK3804151.1"/>
    <property type="molecule type" value="Genomic_DNA"/>
</dbReference>
<evidence type="ECO:0000313" key="1">
    <source>
        <dbReference type="EMBL" id="KAK3804151.1"/>
    </source>
</evidence>
<gene>
    <name evidence="1" type="ORF">RRG08_047619</name>
</gene>
<accession>A0AAE1EE31</accession>
<protein>
    <submittedName>
        <fullName evidence="1">Uncharacterized protein</fullName>
    </submittedName>
</protein>
<dbReference type="Proteomes" id="UP001283361">
    <property type="component" value="Unassembled WGS sequence"/>
</dbReference>
<sequence length="106" mass="11678">MPQSKVCNSSRQYIGQWRRLARVTRDGVTTGRSARVWSSWQLANGQWGMNEAGRALAAWTQHLHAARRGNSSPLSTAMVSRDWTLVSLAQSTPTLALALAMIEVVV</sequence>